<reference evidence="3" key="1">
    <citation type="submission" date="2014-04" db="EMBL/GenBank/DDBJ databases">
        <title>Evolutionary Origins and Diversification of the Mycorrhizal Mutualists.</title>
        <authorList>
            <consortium name="DOE Joint Genome Institute"/>
            <consortium name="Mycorrhizal Genomics Consortium"/>
            <person name="Kohler A."/>
            <person name="Kuo A."/>
            <person name="Nagy L.G."/>
            <person name="Floudas D."/>
            <person name="Copeland A."/>
            <person name="Barry K.W."/>
            <person name="Cichocki N."/>
            <person name="Veneault-Fourrey C."/>
            <person name="LaButti K."/>
            <person name="Lindquist E.A."/>
            <person name="Lipzen A."/>
            <person name="Lundell T."/>
            <person name="Morin E."/>
            <person name="Murat C."/>
            <person name="Riley R."/>
            <person name="Ohm R."/>
            <person name="Sun H."/>
            <person name="Tunlid A."/>
            <person name="Henrissat B."/>
            <person name="Grigoriev I.V."/>
            <person name="Hibbett D.S."/>
            <person name="Martin F."/>
        </authorList>
    </citation>
    <scope>NUCLEOTIDE SEQUENCE [LARGE SCALE GENOMIC DNA]</scope>
    <source>
        <strain evidence="3">FD-334 SS-4</strain>
    </source>
</reference>
<dbReference type="EMBL" id="KN817630">
    <property type="protein sequence ID" value="KJA15984.1"/>
    <property type="molecule type" value="Genomic_DNA"/>
</dbReference>
<evidence type="ECO:0000313" key="2">
    <source>
        <dbReference type="EMBL" id="KJA15984.1"/>
    </source>
</evidence>
<keyword evidence="3" id="KW-1185">Reference proteome</keyword>
<dbReference type="InterPro" id="IPR036537">
    <property type="entry name" value="Adaptor_Cbl_N_dom_sf"/>
</dbReference>
<sequence length="332" mass="36299">MPRWPMKLIAAAIRINGKTRTTPESEAAPDSLRDAAQVTADTTCAVAPIHSTSPPPAGPESTPSDTVNPPNTQPKISTCRRVMLRWRTKAIAAVVRKRSLTGKPHTQSSILPVHPLDRHIGSAVLVSGLVATAPLHAVSPLAAAIECAPDNDVDLSQARSALRVLAELGDGVAGVPWLKGAAGLGLEIVNTLDTVQSNKSDCRDLALRICKFLILMHRNDASAAQHINDFRRDLHRILRTVKIISSYKHSRRLFKADDIREQIYKCNQMLDQSRDVFLVSAHMELALEAAKHIEIAKIPSRANFGPALKISPAVMTLFFLIDHVLYEERDAQ</sequence>
<organism evidence="2 3">
    <name type="scientific">Hypholoma sublateritium (strain FD-334 SS-4)</name>
    <dbReference type="NCBI Taxonomy" id="945553"/>
    <lineage>
        <taxon>Eukaryota</taxon>
        <taxon>Fungi</taxon>
        <taxon>Dikarya</taxon>
        <taxon>Basidiomycota</taxon>
        <taxon>Agaricomycotina</taxon>
        <taxon>Agaricomycetes</taxon>
        <taxon>Agaricomycetidae</taxon>
        <taxon>Agaricales</taxon>
        <taxon>Agaricineae</taxon>
        <taxon>Strophariaceae</taxon>
        <taxon>Hypholoma</taxon>
    </lineage>
</organism>
<dbReference type="AlphaFoldDB" id="A0A0D2NA25"/>
<name>A0A0D2NA25_HYPSF</name>
<gene>
    <name evidence="2" type="ORF">HYPSUDRAFT_80265</name>
</gene>
<dbReference type="Proteomes" id="UP000054270">
    <property type="component" value="Unassembled WGS sequence"/>
</dbReference>
<dbReference type="STRING" id="945553.A0A0D2NA25"/>
<feature type="region of interest" description="Disordered" evidence="1">
    <location>
        <begin position="47"/>
        <end position="75"/>
    </location>
</feature>
<accession>A0A0D2NA25</accession>
<proteinExistence type="predicted"/>
<dbReference type="GO" id="GO:0007166">
    <property type="term" value="P:cell surface receptor signaling pathway"/>
    <property type="evidence" value="ECO:0007669"/>
    <property type="project" value="InterPro"/>
</dbReference>
<protein>
    <submittedName>
        <fullName evidence="2">Uncharacterized protein</fullName>
    </submittedName>
</protein>
<evidence type="ECO:0000256" key="1">
    <source>
        <dbReference type="SAM" id="MobiDB-lite"/>
    </source>
</evidence>
<feature type="region of interest" description="Disordered" evidence="1">
    <location>
        <begin position="17"/>
        <end position="36"/>
    </location>
</feature>
<dbReference type="CDD" id="cd21037">
    <property type="entry name" value="MLKL_NTD"/>
    <property type="match status" value="1"/>
</dbReference>
<dbReference type="OrthoDB" id="3012614at2759"/>
<dbReference type="Gene3D" id="1.20.930.20">
    <property type="entry name" value="Adaptor protein Cbl, N-terminal domain"/>
    <property type="match status" value="1"/>
</dbReference>
<feature type="compositionally biased region" description="Polar residues" evidence="1">
    <location>
        <begin position="61"/>
        <end position="75"/>
    </location>
</feature>
<evidence type="ECO:0000313" key="3">
    <source>
        <dbReference type="Proteomes" id="UP000054270"/>
    </source>
</evidence>
<dbReference type="InterPro" id="IPR059179">
    <property type="entry name" value="MLKL-like_MCAfunc"/>
</dbReference>